<organism evidence="2 3">
    <name type="scientific">Reticulibacter mediterranei</name>
    <dbReference type="NCBI Taxonomy" id="2778369"/>
    <lineage>
        <taxon>Bacteria</taxon>
        <taxon>Bacillati</taxon>
        <taxon>Chloroflexota</taxon>
        <taxon>Ktedonobacteria</taxon>
        <taxon>Ktedonobacterales</taxon>
        <taxon>Reticulibacteraceae</taxon>
        <taxon>Reticulibacter</taxon>
    </lineage>
</organism>
<evidence type="ECO:0000313" key="2">
    <source>
        <dbReference type="EMBL" id="GHO93714.1"/>
    </source>
</evidence>
<sequence>MQEQDHFNQEEQQPERQAKRVDGIYSFHEVVYPPPEINRPLQYFIGLAIGCIPLALFFLSISRFLGIAPAFSALGAIAFYGYFALWPAAIVCLCISRVRFVGYGLLTMAIISPVIWTITCFATFRACYRAC</sequence>
<gene>
    <name evidence="2" type="ORF">KSF_037620</name>
</gene>
<evidence type="ECO:0000256" key="1">
    <source>
        <dbReference type="SAM" id="Phobius"/>
    </source>
</evidence>
<dbReference type="AlphaFoldDB" id="A0A8J3N009"/>
<dbReference type="Proteomes" id="UP000597444">
    <property type="component" value="Unassembled WGS sequence"/>
</dbReference>
<dbReference type="EMBL" id="BNJK01000001">
    <property type="protein sequence ID" value="GHO93714.1"/>
    <property type="molecule type" value="Genomic_DNA"/>
</dbReference>
<keyword evidence="1" id="KW-0812">Transmembrane</keyword>
<proteinExistence type="predicted"/>
<feature type="transmembrane region" description="Helical" evidence="1">
    <location>
        <begin position="41"/>
        <end position="61"/>
    </location>
</feature>
<evidence type="ECO:0000313" key="3">
    <source>
        <dbReference type="Proteomes" id="UP000597444"/>
    </source>
</evidence>
<feature type="transmembrane region" description="Helical" evidence="1">
    <location>
        <begin position="73"/>
        <end position="98"/>
    </location>
</feature>
<feature type="transmembrane region" description="Helical" evidence="1">
    <location>
        <begin position="104"/>
        <end position="128"/>
    </location>
</feature>
<protein>
    <submittedName>
        <fullName evidence="2">Uncharacterized protein</fullName>
    </submittedName>
</protein>
<keyword evidence="1" id="KW-1133">Transmembrane helix</keyword>
<comment type="caution">
    <text evidence="2">The sequence shown here is derived from an EMBL/GenBank/DDBJ whole genome shotgun (WGS) entry which is preliminary data.</text>
</comment>
<dbReference type="RefSeq" id="WP_220204486.1">
    <property type="nucleotide sequence ID" value="NZ_BNJK01000001.1"/>
</dbReference>
<name>A0A8J3N009_9CHLR</name>
<keyword evidence="1" id="KW-0472">Membrane</keyword>
<keyword evidence="3" id="KW-1185">Reference proteome</keyword>
<accession>A0A8J3N009</accession>
<reference evidence="2" key="1">
    <citation type="submission" date="2020-10" db="EMBL/GenBank/DDBJ databases">
        <title>Taxonomic study of unclassified bacteria belonging to the class Ktedonobacteria.</title>
        <authorList>
            <person name="Yabe S."/>
            <person name="Wang C.M."/>
            <person name="Zheng Y."/>
            <person name="Sakai Y."/>
            <person name="Cavaletti L."/>
            <person name="Monciardini P."/>
            <person name="Donadio S."/>
        </authorList>
    </citation>
    <scope>NUCLEOTIDE SEQUENCE</scope>
    <source>
        <strain evidence="2">ID150040</strain>
    </source>
</reference>